<dbReference type="Gene3D" id="3.40.50.2300">
    <property type="match status" value="1"/>
</dbReference>
<feature type="domain" description="PAZ" evidence="2">
    <location>
        <begin position="242"/>
        <end position="326"/>
    </location>
</feature>
<organism evidence="4 5">
    <name type="scientific">Giardia duodenalis assemblage B</name>
    <dbReference type="NCBI Taxonomy" id="1394984"/>
    <lineage>
        <taxon>Eukaryota</taxon>
        <taxon>Metamonada</taxon>
        <taxon>Diplomonadida</taxon>
        <taxon>Hexamitidae</taxon>
        <taxon>Giardiinae</taxon>
        <taxon>Giardia</taxon>
    </lineage>
</organism>
<dbReference type="InterPro" id="IPR003100">
    <property type="entry name" value="PAZ_dom"/>
</dbReference>
<evidence type="ECO:0000259" key="3">
    <source>
        <dbReference type="PROSITE" id="PS50822"/>
    </source>
</evidence>
<evidence type="ECO:0000313" key="4">
    <source>
        <dbReference type="EMBL" id="KWX12030.1"/>
    </source>
</evidence>
<feature type="region of interest" description="Disordered" evidence="1">
    <location>
        <begin position="120"/>
        <end position="142"/>
    </location>
</feature>
<dbReference type="PROSITE" id="PS50821">
    <property type="entry name" value="PAZ"/>
    <property type="match status" value="1"/>
</dbReference>
<name>A0A132NPN5_GIAIN</name>
<dbReference type="PANTHER" id="PTHR22891">
    <property type="entry name" value="EUKARYOTIC TRANSLATION INITIATION FACTOR 2C"/>
    <property type="match status" value="1"/>
</dbReference>
<dbReference type="SUPFAM" id="SSF53098">
    <property type="entry name" value="Ribonuclease H-like"/>
    <property type="match status" value="1"/>
</dbReference>
<sequence length="912" mass="102064">MEFPLSKFKKSTHMTTDIVTSRINFYPYTVLPSAKPVYQYDLCIQVSTQGYNLDNADSYRALEKFCEQQDTALGSDPARSLFYSLIVDFPSSDSRPISSFYSQTDLGSRPVTHTVEFLSTQKPKRRGGRVGGMRGNRGGPSTTSVQALVKVTRVRQMDPLDLMSMKTLLNILLRRTFESSLGMLNIRSGFYDLNRTSTHNIQVDGRGFDICWIPGFRLTTATLYGKLGLQVLPETTKVRSKSMCELLNENRGSLHPNALAAITVMAMHNGRVFRIHSIVRGQSVVSPLAEGSDTDYFTYYSAKYKDKIDSAALSLLKQDDYCNSVLQRDKFILKLTPLKKTHNGKVVRSCNVPSSLCIIISDNEIAPYGVSKLSTNKTAVALSTMSPDALLEKATEFANQLIDNAELQSVLGDYGFRFTSQPLELDTFVCKPPKLMMDTLSRELTVEDDSGGVFRSLIQSPGVSSIYYANNGQPAVGMPHWALMVPRYLKNDYARRLKQELTQRIRSLAGATASTVEEPLLIAVDVSEQRRDMYRIEPYKDAFESLLVKLNAQYPDTKNSELISRIQLVVVVIPGPKQYSGGLYKEVKRFYTDKGIVTQCLLTPRLSRDGPEWYDQAILNGLCQQIYAKAGGAVWAPALPKDNAYSTSTMLCALDVSRPKKTVGRPTEVPASTAGFISTYEGSFEYIYSQKKNLMPNRLNQGGEVQQQALMKTFIKNSCEVYSAFNSSLPDRIVIFRDGVSDGQISTVLETEINSLYEYLCQRYREANRPMCDLKVIVAQKTCAMRLAAVSNTDLRPGFYILNHSPDNKQKGSEFIMASQAIVHGTTPKPIRYKLIFDSTEASMDSDSFKQLIELTNTMAYGYVNWPQAISLPHILHMAHLLSKFCGEILGNGRDLLESQAIFGLQYRPFFI</sequence>
<dbReference type="EMBL" id="JXTI01000140">
    <property type="protein sequence ID" value="KWX12030.1"/>
    <property type="molecule type" value="Genomic_DNA"/>
</dbReference>
<accession>A0A132NPN5</accession>
<feature type="compositionally biased region" description="Gly residues" evidence="1">
    <location>
        <begin position="129"/>
        <end position="138"/>
    </location>
</feature>
<evidence type="ECO:0000259" key="2">
    <source>
        <dbReference type="PROSITE" id="PS50821"/>
    </source>
</evidence>
<dbReference type="Gene3D" id="2.170.260.10">
    <property type="entry name" value="paz domain"/>
    <property type="match status" value="1"/>
</dbReference>
<dbReference type="AlphaFoldDB" id="A0A132NPN5"/>
<dbReference type="Pfam" id="PF02171">
    <property type="entry name" value="Piwi"/>
    <property type="match status" value="1"/>
</dbReference>
<reference evidence="4 5" key="1">
    <citation type="journal article" date="2015" name="Mol. Biochem. Parasitol.">
        <title>Identification of polymorphic genes for use in assemblage B genotyping assays through comparative genomics of multiple assemblage B Giardia duodenalis isolates.</title>
        <authorList>
            <person name="Wielinga C."/>
            <person name="Thompson R.C."/>
            <person name="Monis P."/>
            <person name="Ryan U."/>
        </authorList>
    </citation>
    <scope>NUCLEOTIDE SEQUENCE [LARGE SCALE GENOMIC DNA]</scope>
    <source>
        <strain evidence="4 5">BAH15c1</strain>
    </source>
</reference>
<dbReference type="InterPro" id="IPR003165">
    <property type="entry name" value="Piwi"/>
</dbReference>
<protein>
    <submittedName>
        <fullName evidence="4">Putative Argonaute family/ Piwi-protein</fullName>
    </submittedName>
</protein>
<evidence type="ECO:0000313" key="5">
    <source>
        <dbReference type="Proteomes" id="UP000070089"/>
    </source>
</evidence>
<dbReference type="VEuPathDB" id="GiardiaDB:QR46_3996"/>
<proteinExistence type="predicted"/>
<dbReference type="InterPro" id="IPR036397">
    <property type="entry name" value="RNaseH_sf"/>
</dbReference>
<evidence type="ECO:0000256" key="1">
    <source>
        <dbReference type="SAM" id="MobiDB-lite"/>
    </source>
</evidence>
<dbReference type="GO" id="GO:0003723">
    <property type="term" value="F:RNA binding"/>
    <property type="evidence" value="ECO:0007669"/>
    <property type="project" value="InterPro"/>
</dbReference>
<comment type="caution">
    <text evidence="4">The sequence shown here is derived from an EMBL/GenBank/DDBJ whole genome shotgun (WGS) entry which is preliminary data.</text>
</comment>
<dbReference type="Gene3D" id="3.30.420.10">
    <property type="entry name" value="Ribonuclease H-like superfamily/Ribonuclease H"/>
    <property type="match status" value="1"/>
</dbReference>
<dbReference type="OrthoDB" id="10252740at2759"/>
<feature type="domain" description="Piwi" evidence="3">
    <location>
        <begin position="568"/>
        <end position="891"/>
    </location>
</feature>
<dbReference type="SMART" id="SM00950">
    <property type="entry name" value="Piwi"/>
    <property type="match status" value="1"/>
</dbReference>
<gene>
    <name evidence="4" type="ORF">QR46_3996</name>
</gene>
<dbReference type="Proteomes" id="UP000070089">
    <property type="component" value="Unassembled WGS sequence"/>
</dbReference>
<dbReference type="PROSITE" id="PS50822">
    <property type="entry name" value="PIWI"/>
    <property type="match status" value="1"/>
</dbReference>
<dbReference type="InterPro" id="IPR012337">
    <property type="entry name" value="RNaseH-like_sf"/>
</dbReference>